<gene>
    <name evidence="1" type="ORF">BOTNAR_0290g00050</name>
</gene>
<comment type="caution">
    <text evidence="1">The sequence shown here is derived from an EMBL/GenBank/DDBJ whole genome shotgun (WGS) entry which is preliminary data.</text>
</comment>
<reference evidence="1 2" key="1">
    <citation type="submission" date="2017-12" db="EMBL/GenBank/DDBJ databases">
        <title>Comparative genomics of Botrytis spp.</title>
        <authorList>
            <person name="Valero-Jimenez C.A."/>
            <person name="Tapia P."/>
            <person name="Veloso J."/>
            <person name="Silva-Moreno E."/>
            <person name="Staats M."/>
            <person name="Valdes J.H."/>
            <person name="Van Kan J.A.L."/>
        </authorList>
    </citation>
    <scope>NUCLEOTIDE SEQUENCE [LARGE SCALE GENOMIC DNA]</scope>
    <source>
        <strain evidence="1 2">MUCL2120</strain>
    </source>
</reference>
<dbReference type="EMBL" id="PQXJ01000290">
    <property type="protein sequence ID" value="TGO53643.1"/>
    <property type="molecule type" value="Genomic_DNA"/>
</dbReference>
<name>A0A4Z1I9V5_9HELO</name>
<keyword evidence="2" id="KW-1185">Reference proteome</keyword>
<evidence type="ECO:0000313" key="1">
    <source>
        <dbReference type="EMBL" id="TGO53643.1"/>
    </source>
</evidence>
<evidence type="ECO:0000313" key="2">
    <source>
        <dbReference type="Proteomes" id="UP000297452"/>
    </source>
</evidence>
<sequence length="81" mass="9189">MINRVWNGDIQRIATTPIAVDQLVYSERSGNADHKSVHAHPRPGKADTEIKLKSSTHTAAKYDLTIVGYQWQRSRSFNHCN</sequence>
<protein>
    <submittedName>
        <fullName evidence="1">Uncharacterized protein</fullName>
    </submittedName>
</protein>
<dbReference type="AlphaFoldDB" id="A0A4Z1I9V5"/>
<accession>A0A4Z1I9V5</accession>
<dbReference type="Proteomes" id="UP000297452">
    <property type="component" value="Unassembled WGS sequence"/>
</dbReference>
<proteinExistence type="predicted"/>
<organism evidence="1 2">
    <name type="scientific">Botryotinia narcissicola</name>
    <dbReference type="NCBI Taxonomy" id="278944"/>
    <lineage>
        <taxon>Eukaryota</taxon>
        <taxon>Fungi</taxon>
        <taxon>Dikarya</taxon>
        <taxon>Ascomycota</taxon>
        <taxon>Pezizomycotina</taxon>
        <taxon>Leotiomycetes</taxon>
        <taxon>Helotiales</taxon>
        <taxon>Sclerotiniaceae</taxon>
        <taxon>Botryotinia</taxon>
    </lineage>
</organism>